<organism evidence="3">
    <name type="scientific">Gallibacterium anatis</name>
    <dbReference type="NCBI Taxonomy" id="750"/>
    <lineage>
        <taxon>Bacteria</taxon>
        <taxon>Pseudomonadati</taxon>
        <taxon>Pseudomonadota</taxon>
        <taxon>Gammaproteobacteria</taxon>
        <taxon>Pasteurellales</taxon>
        <taxon>Pasteurellaceae</taxon>
        <taxon>Gallibacterium</taxon>
    </lineage>
</organism>
<accession>A0A930Y536</accession>
<feature type="region of interest" description="Disordered" evidence="2">
    <location>
        <begin position="1"/>
        <end position="29"/>
    </location>
</feature>
<evidence type="ECO:0000313" key="3">
    <source>
        <dbReference type="EMBL" id="MBF4102591.1"/>
    </source>
</evidence>
<evidence type="ECO:0000256" key="1">
    <source>
        <dbReference type="ARBA" id="ARBA00022801"/>
    </source>
</evidence>
<dbReference type="InterPro" id="IPR019756">
    <property type="entry name" value="Pept_S26A_signal_pept_1_Ser-AS"/>
</dbReference>
<comment type="caution">
    <text evidence="3">The sequence shown here is derived from an EMBL/GenBank/DDBJ whole genome shotgun (WGS) entry which is preliminary data.</text>
</comment>
<dbReference type="EMBL" id="JADION010000015">
    <property type="protein sequence ID" value="MBF4102591.1"/>
    <property type="molecule type" value="Genomic_DNA"/>
</dbReference>
<evidence type="ECO:0000256" key="2">
    <source>
        <dbReference type="SAM" id="MobiDB-lite"/>
    </source>
</evidence>
<name>A0A930Y536_9PAST</name>
<protein>
    <recommendedName>
        <fullName evidence="4">Peptidase S24/S26A/S26B/S26C domain-containing protein</fullName>
    </recommendedName>
</protein>
<keyword evidence="1" id="KW-0378">Hydrolase</keyword>
<proteinExistence type="predicted"/>
<evidence type="ECO:0008006" key="4">
    <source>
        <dbReference type="Google" id="ProtNLM"/>
    </source>
</evidence>
<dbReference type="GO" id="GO:0016020">
    <property type="term" value="C:membrane"/>
    <property type="evidence" value="ECO:0007669"/>
    <property type="project" value="InterPro"/>
</dbReference>
<dbReference type="PROSITE" id="PS00501">
    <property type="entry name" value="SPASE_I_1"/>
    <property type="match status" value="1"/>
</dbReference>
<reference evidence="3" key="1">
    <citation type="submission" date="2020-11" db="EMBL/GenBank/DDBJ databases">
        <title>Gallibacterium anatis 1637, full genome, WGS.</title>
        <authorList>
            <person name="Laishevtcev A.I."/>
            <person name="Yakimova E.A."/>
            <person name="Petkovich D."/>
            <person name="Stepanova T.V."/>
            <person name="Kalendr R.S."/>
            <person name="Rubalsky E.O."/>
            <person name="Zulkarneev E.R."/>
            <person name="Aleshkin A.V."/>
        </authorList>
    </citation>
    <scope>NUCLEOTIDE SEQUENCE</scope>
    <source>
        <strain evidence="3">1637</strain>
    </source>
</reference>
<sequence length="29" mass="3264">MINIKGDSMAPTFNSGDMIFRSLQQHPNL</sequence>
<dbReference type="AlphaFoldDB" id="A0A930Y536"/>
<gene>
    <name evidence="3" type="ORF">INT80_06725</name>
</gene>
<dbReference type="GO" id="GO:0004252">
    <property type="term" value="F:serine-type endopeptidase activity"/>
    <property type="evidence" value="ECO:0007669"/>
    <property type="project" value="InterPro"/>
</dbReference>